<protein>
    <submittedName>
        <fullName evidence="1">Uncharacterized protein</fullName>
    </submittedName>
</protein>
<accession>A0A2N0P5K6</accession>
<dbReference type="EMBL" id="LLXJ01001452">
    <property type="protein sequence ID" value="PKC02116.1"/>
    <property type="molecule type" value="Genomic_DNA"/>
</dbReference>
<evidence type="ECO:0000313" key="2">
    <source>
        <dbReference type="Proteomes" id="UP000232722"/>
    </source>
</evidence>
<gene>
    <name evidence="1" type="ORF">RhiirA5_425710</name>
</gene>
<dbReference type="VEuPathDB" id="FungiDB:RhiirA1_480717"/>
<organism evidence="1 2">
    <name type="scientific">Rhizophagus irregularis</name>
    <dbReference type="NCBI Taxonomy" id="588596"/>
    <lineage>
        <taxon>Eukaryota</taxon>
        <taxon>Fungi</taxon>
        <taxon>Fungi incertae sedis</taxon>
        <taxon>Mucoromycota</taxon>
        <taxon>Glomeromycotina</taxon>
        <taxon>Glomeromycetes</taxon>
        <taxon>Glomerales</taxon>
        <taxon>Glomeraceae</taxon>
        <taxon>Rhizophagus</taxon>
    </lineage>
</organism>
<proteinExistence type="predicted"/>
<reference evidence="1 2" key="1">
    <citation type="submission" date="2016-04" db="EMBL/GenBank/DDBJ databases">
        <title>Genome analyses suggest a sexual origin of heterokaryosis in a supposedly ancient asexual fungus.</title>
        <authorList>
            <person name="Ropars J."/>
            <person name="Sedzielewska K."/>
            <person name="Noel J."/>
            <person name="Charron P."/>
            <person name="Farinelli L."/>
            <person name="Marton T."/>
            <person name="Kruger M."/>
            <person name="Pelin A."/>
            <person name="Brachmann A."/>
            <person name="Corradi N."/>
        </authorList>
    </citation>
    <scope>NUCLEOTIDE SEQUENCE [LARGE SCALE GENOMIC DNA]</scope>
    <source>
        <strain evidence="1 2">A5</strain>
    </source>
</reference>
<dbReference type="AlphaFoldDB" id="A0A2N0P5K6"/>
<sequence>MELDWESYINFPKNSEDTFYTSFPESNSNELKNITPPNSYFSIELENITILFNSYFSVEDTSIPPNNNFSVVEPLSNAIESIELSESLSNDTSTSDYSTYYGNYEARKKINQNEHRVRDSNKTECEWHCNFKLPKTEQQIRCTILVDVYNHELNSTEIAHLNARYR</sequence>
<evidence type="ECO:0000313" key="1">
    <source>
        <dbReference type="EMBL" id="PKC02116.1"/>
    </source>
</evidence>
<dbReference type="VEuPathDB" id="FungiDB:RhiirFUN_019841"/>
<reference evidence="1 2" key="2">
    <citation type="submission" date="2017-09" db="EMBL/GenBank/DDBJ databases">
        <title>Extensive intraspecific genome diversity in a model arbuscular mycorrhizal fungus.</title>
        <authorList>
            <person name="Chen E.C."/>
            <person name="Morin E."/>
            <person name="Beaudet D."/>
            <person name="Noel J."/>
            <person name="Ndikumana S."/>
            <person name="Charron P."/>
            <person name="St-Onge C."/>
            <person name="Giorgi J."/>
            <person name="Grigoriev I.V."/>
            <person name="Roux C."/>
            <person name="Martin F.M."/>
            <person name="Corradi N."/>
        </authorList>
    </citation>
    <scope>NUCLEOTIDE SEQUENCE [LARGE SCALE GENOMIC DNA]</scope>
    <source>
        <strain evidence="1 2">A5</strain>
    </source>
</reference>
<dbReference type="Proteomes" id="UP000232722">
    <property type="component" value="Unassembled WGS sequence"/>
</dbReference>
<comment type="caution">
    <text evidence="1">The sequence shown here is derived from an EMBL/GenBank/DDBJ whole genome shotgun (WGS) entry which is preliminary data.</text>
</comment>
<name>A0A2N0P5K6_9GLOM</name>